<dbReference type="SUPFAM" id="SSF53474">
    <property type="entry name" value="alpha/beta-Hydrolases"/>
    <property type="match status" value="1"/>
</dbReference>
<evidence type="ECO:0000259" key="1">
    <source>
        <dbReference type="Pfam" id="PF02129"/>
    </source>
</evidence>
<accession>A3QGI0</accession>
<name>A3QGI0_SHELP</name>
<gene>
    <name evidence="2" type="ordered locus">Shew_2712</name>
</gene>
<dbReference type="AlphaFoldDB" id="A3QGI0"/>
<reference evidence="2 3" key="1">
    <citation type="submission" date="2007-03" db="EMBL/GenBank/DDBJ databases">
        <title>Complete sequence of Shewanella loihica PV-4.</title>
        <authorList>
            <consortium name="US DOE Joint Genome Institute"/>
            <person name="Copeland A."/>
            <person name="Lucas S."/>
            <person name="Lapidus A."/>
            <person name="Barry K."/>
            <person name="Detter J.C."/>
            <person name="Glavina del Rio T."/>
            <person name="Hammon N."/>
            <person name="Israni S."/>
            <person name="Dalin E."/>
            <person name="Tice H."/>
            <person name="Pitluck S."/>
            <person name="Chain P."/>
            <person name="Malfatti S."/>
            <person name="Shin M."/>
            <person name="Vergez L."/>
            <person name="Schmutz J."/>
            <person name="Larimer F."/>
            <person name="Land M."/>
            <person name="Hauser L."/>
            <person name="Kyrpides N."/>
            <person name="Mikhailova N."/>
            <person name="Romine M.F."/>
            <person name="Serres G."/>
            <person name="Fredrickson J."/>
            <person name="Tiedje J."/>
            <person name="Richardson P."/>
        </authorList>
    </citation>
    <scope>NUCLEOTIDE SEQUENCE [LARGE SCALE GENOMIC DNA]</scope>
    <source>
        <strain evidence="3">ATCC BAA-1088 / PV-4</strain>
    </source>
</reference>
<dbReference type="EMBL" id="CP000606">
    <property type="protein sequence ID" value="ABO24578.1"/>
    <property type="molecule type" value="Genomic_DNA"/>
</dbReference>
<protein>
    <submittedName>
        <fullName evidence="2">Peptidase S15</fullName>
    </submittedName>
</protein>
<dbReference type="InterPro" id="IPR029058">
    <property type="entry name" value="AB_hydrolase_fold"/>
</dbReference>
<dbReference type="PANTHER" id="PTHR47751">
    <property type="entry name" value="SUPERFAMILY HYDROLASE, PUTATIVE (AFU_ORTHOLOGUE AFUA_2G16580)-RELATED"/>
    <property type="match status" value="1"/>
</dbReference>
<evidence type="ECO:0000313" key="2">
    <source>
        <dbReference type="EMBL" id="ABO24578.1"/>
    </source>
</evidence>
<dbReference type="Gene3D" id="3.40.50.1820">
    <property type="entry name" value="alpha/beta hydrolase"/>
    <property type="match status" value="1"/>
</dbReference>
<dbReference type="GO" id="GO:0016787">
    <property type="term" value="F:hydrolase activity"/>
    <property type="evidence" value="ECO:0007669"/>
    <property type="project" value="InterPro"/>
</dbReference>
<dbReference type="InterPro" id="IPR000383">
    <property type="entry name" value="Xaa-Pro-like_dom"/>
</dbReference>
<dbReference type="Proteomes" id="UP000001558">
    <property type="component" value="Chromosome"/>
</dbReference>
<dbReference type="ESTHER" id="shelp-a3qgi0">
    <property type="family name" value="Xaa-Pro-like_dom"/>
</dbReference>
<dbReference type="eggNOG" id="COG1073">
    <property type="taxonomic scope" value="Bacteria"/>
</dbReference>
<dbReference type="STRING" id="323850.Shew_2712"/>
<dbReference type="KEGG" id="slo:Shew_2712"/>
<sequence>MSDREVTMSQFTRHSVKVPANGVELDAWLYLPACEEASLNKPAPAIVMSHGFAAVKELYIDKFAEAFAKAGFAVLLYDHRNFGKSGGEPRGEIIPYQQIEDMREVISWLSFHPEVNAEQIGVWGTSFSGGHAIMVGALDRRVKCIVAQVPTISGYQTFLRRAGSRLRAVQEEFEQDRTRRSKGETPTYIGVIPQEEQPGIYASDEAMAFYSKAWTLAEGWENRVTLRSSEKASEYEPGLWIARVSPTPLLMIVAEDDTVTPTDLALSAFNRALEPKRLCLLPGGHFDPYVTHSTRSITEAIAWLSKYLK</sequence>
<organism evidence="2 3">
    <name type="scientific">Shewanella loihica (strain ATCC BAA-1088 / PV-4)</name>
    <dbReference type="NCBI Taxonomy" id="323850"/>
    <lineage>
        <taxon>Bacteria</taxon>
        <taxon>Pseudomonadati</taxon>
        <taxon>Pseudomonadota</taxon>
        <taxon>Gammaproteobacteria</taxon>
        <taxon>Alteromonadales</taxon>
        <taxon>Shewanellaceae</taxon>
        <taxon>Shewanella</taxon>
    </lineage>
</organism>
<dbReference type="HOGENOM" id="CLU_048587_1_1_6"/>
<dbReference type="Gene3D" id="1.10.10.800">
    <property type="match status" value="1"/>
</dbReference>
<dbReference type="InterPro" id="IPR051411">
    <property type="entry name" value="Polyketide_trans_af380"/>
</dbReference>
<feature type="domain" description="Xaa-Pro dipeptidyl-peptidase-like" evidence="1">
    <location>
        <begin position="22"/>
        <end position="286"/>
    </location>
</feature>
<keyword evidence="3" id="KW-1185">Reference proteome</keyword>
<evidence type="ECO:0000313" key="3">
    <source>
        <dbReference type="Proteomes" id="UP000001558"/>
    </source>
</evidence>
<dbReference type="PANTHER" id="PTHR47751:SF2">
    <property type="entry name" value="DLTD N-TERMINAL DOMAIN PROTEIN (AFU_ORTHOLOGUE AFUA_8G00380)-RELATED"/>
    <property type="match status" value="1"/>
</dbReference>
<dbReference type="Pfam" id="PF02129">
    <property type="entry name" value="Peptidase_S15"/>
    <property type="match status" value="1"/>
</dbReference>
<proteinExistence type="predicted"/>